<dbReference type="Proteomes" id="UP001148838">
    <property type="component" value="Unassembled WGS sequence"/>
</dbReference>
<organism evidence="1 2">
    <name type="scientific">Periplaneta americana</name>
    <name type="common">American cockroach</name>
    <name type="synonym">Blatta americana</name>
    <dbReference type="NCBI Taxonomy" id="6978"/>
    <lineage>
        <taxon>Eukaryota</taxon>
        <taxon>Metazoa</taxon>
        <taxon>Ecdysozoa</taxon>
        <taxon>Arthropoda</taxon>
        <taxon>Hexapoda</taxon>
        <taxon>Insecta</taxon>
        <taxon>Pterygota</taxon>
        <taxon>Neoptera</taxon>
        <taxon>Polyneoptera</taxon>
        <taxon>Dictyoptera</taxon>
        <taxon>Blattodea</taxon>
        <taxon>Blattoidea</taxon>
        <taxon>Blattidae</taxon>
        <taxon>Blattinae</taxon>
        <taxon>Periplaneta</taxon>
    </lineage>
</organism>
<evidence type="ECO:0000313" key="2">
    <source>
        <dbReference type="Proteomes" id="UP001148838"/>
    </source>
</evidence>
<dbReference type="EMBL" id="JAJSOF020000005">
    <property type="protein sequence ID" value="KAJ4448379.1"/>
    <property type="molecule type" value="Genomic_DNA"/>
</dbReference>
<keyword evidence="2" id="KW-1185">Reference proteome</keyword>
<comment type="caution">
    <text evidence="1">The sequence shown here is derived from an EMBL/GenBank/DDBJ whole genome shotgun (WGS) entry which is preliminary data.</text>
</comment>
<reference evidence="1 2" key="1">
    <citation type="journal article" date="2022" name="Allergy">
        <title>Genome assembly and annotation of Periplaneta americana reveal a comprehensive cockroach allergen profile.</title>
        <authorList>
            <person name="Wang L."/>
            <person name="Xiong Q."/>
            <person name="Saelim N."/>
            <person name="Wang L."/>
            <person name="Nong W."/>
            <person name="Wan A.T."/>
            <person name="Shi M."/>
            <person name="Liu X."/>
            <person name="Cao Q."/>
            <person name="Hui J.H.L."/>
            <person name="Sookrung N."/>
            <person name="Leung T.F."/>
            <person name="Tungtrongchitr A."/>
            <person name="Tsui S.K.W."/>
        </authorList>
    </citation>
    <scope>NUCLEOTIDE SEQUENCE [LARGE SCALE GENOMIC DNA]</scope>
    <source>
        <strain evidence="1">PWHHKU_190912</strain>
    </source>
</reference>
<sequence>MRAGSSPHGEEIFSSNFGQCMDRCPPSIVMHLGSYDRWRNPVTQTSYNGWGLIVLTTRYLHSGWMIVTSASACGREANSRLCTRDSTAYPLHISASADDNCSTATLSKRCSLKASTQLREESRRNNSRAQSRGGIVPVEEWGALVNCSEFFNILLSL</sequence>
<accession>A0ABQ8TP90</accession>
<name>A0ABQ8TP90_PERAM</name>
<protein>
    <submittedName>
        <fullName evidence="1">Uncharacterized protein</fullName>
    </submittedName>
</protein>
<gene>
    <name evidence="1" type="ORF">ANN_10395</name>
</gene>
<proteinExistence type="predicted"/>
<evidence type="ECO:0000313" key="1">
    <source>
        <dbReference type="EMBL" id="KAJ4448379.1"/>
    </source>
</evidence>